<dbReference type="Proteomes" id="UP001234178">
    <property type="component" value="Unassembled WGS sequence"/>
</dbReference>
<accession>A0ABQ9YU09</accession>
<protein>
    <submittedName>
        <fullName evidence="2">Uncharacterized protein</fullName>
    </submittedName>
</protein>
<keyword evidence="1" id="KW-0472">Membrane</keyword>
<keyword evidence="1" id="KW-0812">Transmembrane</keyword>
<name>A0ABQ9YU09_9CRUS</name>
<dbReference type="EMBL" id="JAOYFB010000001">
    <property type="protein sequence ID" value="KAK4004129.1"/>
    <property type="molecule type" value="Genomic_DNA"/>
</dbReference>
<evidence type="ECO:0000313" key="3">
    <source>
        <dbReference type="Proteomes" id="UP001234178"/>
    </source>
</evidence>
<sequence>MERIPSTVSRHIHVDSRLDQDFKCVDEFGIGFLSIMLFMMPIVSINDKLGSEKVPWLGRDTE</sequence>
<gene>
    <name evidence="2" type="ORF">OUZ56_005874</name>
</gene>
<comment type="caution">
    <text evidence="2">The sequence shown here is derived from an EMBL/GenBank/DDBJ whole genome shotgun (WGS) entry which is preliminary data.</text>
</comment>
<organism evidence="2 3">
    <name type="scientific">Daphnia magna</name>
    <dbReference type="NCBI Taxonomy" id="35525"/>
    <lineage>
        <taxon>Eukaryota</taxon>
        <taxon>Metazoa</taxon>
        <taxon>Ecdysozoa</taxon>
        <taxon>Arthropoda</taxon>
        <taxon>Crustacea</taxon>
        <taxon>Branchiopoda</taxon>
        <taxon>Diplostraca</taxon>
        <taxon>Cladocera</taxon>
        <taxon>Anomopoda</taxon>
        <taxon>Daphniidae</taxon>
        <taxon>Daphnia</taxon>
    </lineage>
</organism>
<evidence type="ECO:0000256" key="1">
    <source>
        <dbReference type="SAM" id="Phobius"/>
    </source>
</evidence>
<evidence type="ECO:0000313" key="2">
    <source>
        <dbReference type="EMBL" id="KAK4004129.1"/>
    </source>
</evidence>
<proteinExistence type="predicted"/>
<reference evidence="2 3" key="1">
    <citation type="journal article" date="2023" name="Nucleic Acids Res.">
        <title>The hologenome of Daphnia magna reveals possible DNA methylation and microbiome-mediated evolution of the host genome.</title>
        <authorList>
            <person name="Chaturvedi A."/>
            <person name="Li X."/>
            <person name="Dhandapani V."/>
            <person name="Marshall H."/>
            <person name="Kissane S."/>
            <person name="Cuenca-Cambronero M."/>
            <person name="Asole G."/>
            <person name="Calvet F."/>
            <person name="Ruiz-Romero M."/>
            <person name="Marangio P."/>
            <person name="Guigo R."/>
            <person name="Rago D."/>
            <person name="Mirbahai L."/>
            <person name="Eastwood N."/>
            <person name="Colbourne J.K."/>
            <person name="Zhou J."/>
            <person name="Mallon E."/>
            <person name="Orsini L."/>
        </authorList>
    </citation>
    <scope>NUCLEOTIDE SEQUENCE [LARGE SCALE GENOMIC DNA]</scope>
    <source>
        <strain evidence="2">LRV0_1</strain>
    </source>
</reference>
<feature type="transmembrane region" description="Helical" evidence="1">
    <location>
        <begin position="28"/>
        <end position="45"/>
    </location>
</feature>
<keyword evidence="3" id="KW-1185">Reference proteome</keyword>
<keyword evidence="1" id="KW-1133">Transmembrane helix</keyword>